<evidence type="ECO:0000313" key="2">
    <source>
        <dbReference type="Proteomes" id="UP000467240"/>
    </source>
</evidence>
<sequence>MPSSSLVSKSGLVVGALVLLIAGIVLASVFAIGALRDLGTSTGAGDTLDNATRVGVLDGYDADQLENARTIMRVATESGLDERAQIVGVMTAMGESSLRNIGYGDWESSGVRNPDGSATSSLGLFQQQDWWGSEEERLDPATAAKRFFEVLTEVDGWEDMRPTLAANAVQGNDDPHHYEPYERGATELVQALRTVA</sequence>
<dbReference type="AlphaFoldDB" id="A0A7J5C419"/>
<dbReference type="OrthoDB" id="5496837at2"/>
<proteinExistence type="predicted"/>
<organism evidence="1 2">
    <name type="scientific">Pseudoclavibacter chungangensis</name>
    <dbReference type="NCBI Taxonomy" id="587635"/>
    <lineage>
        <taxon>Bacteria</taxon>
        <taxon>Bacillati</taxon>
        <taxon>Actinomycetota</taxon>
        <taxon>Actinomycetes</taxon>
        <taxon>Micrococcales</taxon>
        <taxon>Microbacteriaceae</taxon>
        <taxon>Pseudoclavibacter</taxon>
    </lineage>
</organism>
<gene>
    <name evidence="1" type="ORF">F8O01_00855</name>
</gene>
<name>A0A7J5C419_9MICO</name>
<protein>
    <submittedName>
        <fullName evidence="1">Peptidase M23</fullName>
    </submittedName>
</protein>
<dbReference type="Proteomes" id="UP000467240">
    <property type="component" value="Unassembled WGS sequence"/>
</dbReference>
<accession>A0A7J5C419</accession>
<evidence type="ECO:0000313" key="1">
    <source>
        <dbReference type="EMBL" id="KAB1662530.1"/>
    </source>
</evidence>
<reference evidence="1 2" key="1">
    <citation type="submission" date="2019-09" db="EMBL/GenBank/DDBJ databases">
        <title>Phylogeny of genus Pseudoclavibacter and closely related genus.</title>
        <authorList>
            <person name="Li Y."/>
        </authorList>
    </citation>
    <scope>NUCLEOTIDE SEQUENCE [LARGE SCALE GENOMIC DNA]</scope>
    <source>
        <strain evidence="1 2">DSM 23821</strain>
    </source>
</reference>
<dbReference type="RefSeq" id="WP_158038962.1">
    <property type="nucleotide sequence ID" value="NZ_JACCFV010000001.1"/>
</dbReference>
<comment type="caution">
    <text evidence="1">The sequence shown here is derived from an EMBL/GenBank/DDBJ whole genome shotgun (WGS) entry which is preliminary data.</text>
</comment>
<keyword evidence="2" id="KW-1185">Reference proteome</keyword>
<dbReference type="EMBL" id="WBJZ01000001">
    <property type="protein sequence ID" value="KAB1662530.1"/>
    <property type="molecule type" value="Genomic_DNA"/>
</dbReference>